<dbReference type="AlphaFoldDB" id="A0A0E9V6C0"/>
<reference evidence="1" key="1">
    <citation type="submission" date="2014-11" db="EMBL/GenBank/DDBJ databases">
        <authorList>
            <person name="Amaro Gonzalez C."/>
        </authorList>
    </citation>
    <scope>NUCLEOTIDE SEQUENCE</scope>
</reference>
<name>A0A0E9V6C0_ANGAN</name>
<protein>
    <submittedName>
        <fullName evidence="1">Uncharacterized protein</fullName>
    </submittedName>
</protein>
<accession>A0A0E9V6C0</accession>
<organism evidence="1">
    <name type="scientific">Anguilla anguilla</name>
    <name type="common">European freshwater eel</name>
    <name type="synonym">Muraena anguilla</name>
    <dbReference type="NCBI Taxonomy" id="7936"/>
    <lineage>
        <taxon>Eukaryota</taxon>
        <taxon>Metazoa</taxon>
        <taxon>Chordata</taxon>
        <taxon>Craniata</taxon>
        <taxon>Vertebrata</taxon>
        <taxon>Euteleostomi</taxon>
        <taxon>Actinopterygii</taxon>
        <taxon>Neopterygii</taxon>
        <taxon>Teleostei</taxon>
        <taxon>Anguilliformes</taxon>
        <taxon>Anguillidae</taxon>
        <taxon>Anguilla</taxon>
    </lineage>
</organism>
<reference evidence="1" key="2">
    <citation type="journal article" date="2015" name="Fish Shellfish Immunol.">
        <title>Early steps in the European eel (Anguilla anguilla)-Vibrio vulnificus interaction in the gills: Role of the RtxA13 toxin.</title>
        <authorList>
            <person name="Callol A."/>
            <person name="Pajuelo D."/>
            <person name="Ebbesson L."/>
            <person name="Teles M."/>
            <person name="MacKenzie S."/>
            <person name="Amaro C."/>
        </authorList>
    </citation>
    <scope>NUCLEOTIDE SEQUENCE</scope>
</reference>
<sequence>MPNVTEKSLQSTKFMYKTLMPSGK</sequence>
<evidence type="ECO:0000313" key="1">
    <source>
        <dbReference type="EMBL" id="JAH73541.1"/>
    </source>
</evidence>
<proteinExistence type="predicted"/>
<dbReference type="EMBL" id="GBXM01035036">
    <property type="protein sequence ID" value="JAH73541.1"/>
    <property type="molecule type" value="Transcribed_RNA"/>
</dbReference>